<feature type="transmembrane region" description="Helical" evidence="1">
    <location>
        <begin position="199"/>
        <end position="217"/>
    </location>
</feature>
<proteinExistence type="predicted"/>
<feature type="transmembrane region" description="Helical" evidence="1">
    <location>
        <begin position="149"/>
        <end position="167"/>
    </location>
</feature>
<dbReference type="AlphaFoldDB" id="A0A1W1C065"/>
<sequence length="234" mass="26957">MNINRQILFTLLILIGSVLFFGVSDIDVKVQDLFYNFQTHSWILDSHKQPYKFLFYDGLKRLLIAIGIILLLLLLFFWKKDFLQPYKRGLLIVILSAIVVPVVVGGLKKETNMPCPKDEVHYGGLYPRTAVWQPYPLTFKKEHPTTRCWPAGHASGGFALMSLFFLFRTKKNKIIALLGGIATGWIMGLYKMIIGDHFFSHTFITMVLAWLLILLIVKLIDHYFPENDSTPQHK</sequence>
<keyword evidence="1" id="KW-0812">Transmembrane</keyword>
<gene>
    <name evidence="3" type="ORF">MNB_SM-7-200</name>
</gene>
<dbReference type="CDD" id="cd03396">
    <property type="entry name" value="PAP2_like_6"/>
    <property type="match status" value="1"/>
</dbReference>
<feature type="transmembrane region" description="Helical" evidence="1">
    <location>
        <begin position="90"/>
        <end position="107"/>
    </location>
</feature>
<keyword evidence="1" id="KW-1133">Transmembrane helix</keyword>
<evidence type="ECO:0000256" key="1">
    <source>
        <dbReference type="SAM" id="Phobius"/>
    </source>
</evidence>
<feature type="transmembrane region" description="Helical" evidence="1">
    <location>
        <begin position="7"/>
        <end position="24"/>
    </location>
</feature>
<feature type="transmembrane region" description="Helical" evidence="1">
    <location>
        <begin position="174"/>
        <end position="193"/>
    </location>
</feature>
<keyword evidence="1" id="KW-0472">Membrane</keyword>
<protein>
    <submittedName>
        <fullName evidence="3">PAP2 family protein</fullName>
    </submittedName>
</protein>
<evidence type="ECO:0000259" key="2">
    <source>
        <dbReference type="Pfam" id="PF01569"/>
    </source>
</evidence>
<dbReference type="InterPro" id="IPR036938">
    <property type="entry name" value="PAP2/HPO_sf"/>
</dbReference>
<dbReference type="EMBL" id="FPHB01000045">
    <property type="protein sequence ID" value="SFV59146.1"/>
    <property type="molecule type" value="Genomic_DNA"/>
</dbReference>
<feature type="transmembrane region" description="Helical" evidence="1">
    <location>
        <begin position="58"/>
        <end position="78"/>
    </location>
</feature>
<dbReference type="InterPro" id="IPR000326">
    <property type="entry name" value="PAP2/HPO"/>
</dbReference>
<accession>A0A1W1C065</accession>
<dbReference type="SUPFAM" id="SSF48317">
    <property type="entry name" value="Acid phosphatase/Vanadium-dependent haloperoxidase"/>
    <property type="match status" value="1"/>
</dbReference>
<reference evidence="3" key="1">
    <citation type="submission" date="2016-10" db="EMBL/GenBank/DDBJ databases">
        <authorList>
            <person name="de Groot N.N."/>
        </authorList>
    </citation>
    <scope>NUCLEOTIDE SEQUENCE</scope>
</reference>
<feature type="domain" description="Phosphatidic acid phosphatase type 2/haloperoxidase" evidence="2">
    <location>
        <begin position="90"/>
        <end position="220"/>
    </location>
</feature>
<dbReference type="Pfam" id="PF01569">
    <property type="entry name" value="PAP2"/>
    <property type="match status" value="1"/>
</dbReference>
<dbReference type="Gene3D" id="1.20.144.10">
    <property type="entry name" value="Phosphatidic acid phosphatase type 2/haloperoxidase"/>
    <property type="match status" value="1"/>
</dbReference>
<organism evidence="3">
    <name type="scientific">hydrothermal vent metagenome</name>
    <dbReference type="NCBI Taxonomy" id="652676"/>
    <lineage>
        <taxon>unclassified sequences</taxon>
        <taxon>metagenomes</taxon>
        <taxon>ecological metagenomes</taxon>
    </lineage>
</organism>
<evidence type="ECO:0000313" key="3">
    <source>
        <dbReference type="EMBL" id="SFV59146.1"/>
    </source>
</evidence>
<name>A0A1W1C065_9ZZZZ</name>